<gene>
    <name evidence="1" type="ORF">Raf01_79420</name>
</gene>
<dbReference type="EMBL" id="BONZ01000084">
    <property type="protein sequence ID" value="GIH19770.1"/>
    <property type="molecule type" value="Genomic_DNA"/>
</dbReference>
<name>A0A8J3QYJ6_9ACTN</name>
<proteinExistence type="predicted"/>
<accession>A0A8J3QYJ6</accession>
<organism evidence="1 2">
    <name type="scientific">Rugosimonospora africana</name>
    <dbReference type="NCBI Taxonomy" id="556532"/>
    <lineage>
        <taxon>Bacteria</taxon>
        <taxon>Bacillati</taxon>
        <taxon>Actinomycetota</taxon>
        <taxon>Actinomycetes</taxon>
        <taxon>Micromonosporales</taxon>
        <taxon>Micromonosporaceae</taxon>
        <taxon>Rugosimonospora</taxon>
    </lineage>
</organism>
<reference evidence="1" key="1">
    <citation type="submission" date="2021-01" db="EMBL/GenBank/DDBJ databases">
        <title>Whole genome shotgun sequence of Rugosimonospora africana NBRC 104875.</title>
        <authorList>
            <person name="Komaki H."/>
            <person name="Tamura T."/>
        </authorList>
    </citation>
    <scope>NUCLEOTIDE SEQUENCE</scope>
    <source>
        <strain evidence="1">NBRC 104875</strain>
    </source>
</reference>
<evidence type="ECO:0000313" key="2">
    <source>
        <dbReference type="Proteomes" id="UP000642748"/>
    </source>
</evidence>
<keyword evidence="2" id="KW-1185">Reference proteome</keyword>
<dbReference type="AlphaFoldDB" id="A0A8J3QYJ6"/>
<sequence>MWYAKGCAGTHAAPSLRSAPETRLSVASVNVTLLMRLPGNVVPISVDAGWFVAPGEGVRGTPAPDPAFDERAADIPDGPWQDVSVRQVPIASAAPRRQYPLIWPISLFSRTRSLVFPIRRDSSKDMVLWATRIRKRCRD</sequence>
<protein>
    <submittedName>
        <fullName evidence="1">Uncharacterized protein</fullName>
    </submittedName>
</protein>
<dbReference type="RefSeq" id="WP_239134319.1">
    <property type="nucleotide sequence ID" value="NZ_BONZ01000084.1"/>
</dbReference>
<dbReference type="Proteomes" id="UP000642748">
    <property type="component" value="Unassembled WGS sequence"/>
</dbReference>
<comment type="caution">
    <text evidence="1">The sequence shown here is derived from an EMBL/GenBank/DDBJ whole genome shotgun (WGS) entry which is preliminary data.</text>
</comment>
<evidence type="ECO:0000313" key="1">
    <source>
        <dbReference type="EMBL" id="GIH19770.1"/>
    </source>
</evidence>